<comment type="caution">
    <text evidence="2">The sequence shown here is derived from an EMBL/GenBank/DDBJ whole genome shotgun (WGS) entry which is preliminary data.</text>
</comment>
<evidence type="ECO:0000313" key="3">
    <source>
        <dbReference type="Proteomes" id="UP001147695"/>
    </source>
</evidence>
<sequence>MIELAGHKLQRNNIHSPDSLDILQTTITFHQVPLTADFHIETMYQGHRIIERVPRGTPSPASRSERRSDSRSEYRSEYRADSCSEYRPEPRSEYRTEYRSDSRSEYRPEPRSEPRSGFRSEPRSEPYSHAVDHYDEPLEIYLQIGVPDKYGESHWMITMKQPNRQRAMRLHSVGEEGDYELSMEKDQEFIPSWVRTTHYLGEIPKEGSAIVPMEAEKIPPQVSDMWACYLIRKMETLGLIERGQCRRFMTDYRHNLDGDEGPRFR</sequence>
<dbReference type="EMBL" id="JAPZBQ010000005">
    <property type="protein sequence ID" value="KAJ5329026.1"/>
    <property type="molecule type" value="Genomic_DNA"/>
</dbReference>
<feature type="compositionally biased region" description="Basic and acidic residues" evidence="1">
    <location>
        <begin position="63"/>
        <end position="129"/>
    </location>
</feature>
<dbReference type="AlphaFoldDB" id="A0A9W9Q8L6"/>
<organism evidence="2 3">
    <name type="scientific">Penicillium brevicompactum</name>
    <dbReference type="NCBI Taxonomy" id="5074"/>
    <lineage>
        <taxon>Eukaryota</taxon>
        <taxon>Fungi</taxon>
        <taxon>Dikarya</taxon>
        <taxon>Ascomycota</taxon>
        <taxon>Pezizomycotina</taxon>
        <taxon>Eurotiomycetes</taxon>
        <taxon>Eurotiomycetidae</taxon>
        <taxon>Eurotiales</taxon>
        <taxon>Aspergillaceae</taxon>
        <taxon>Penicillium</taxon>
    </lineage>
</organism>
<evidence type="ECO:0000313" key="2">
    <source>
        <dbReference type="EMBL" id="KAJ5329026.1"/>
    </source>
</evidence>
<name>A0A9W9Q8L6_PENBR</name>
<gene>
    <name evidence="2" type="ORF">N7452_009416</name>
</gene>
<reference evidence="2" key="2">
    <citation type="journal article" date="2023" name="IMA Fungus">
        <title>Comparative genomic study of the Penicillium genus elucidates a diverse pangenome and 15 lateral gene transfer events.</title>
        <authorList>
            <person name="Petersen C."/>
            <person name="Sorensen T."/>
            <person name="Nielsen M.R."/>
            <person name="Sondergaard T.E."/>
            <person name="Sorensen J.L."/>
            <person name="Fitzpatrick D.A."/>
            <person name="Frisvad J.C."/>
            <person name="Nielsen K.L."/>
        </authorList>
    </citation>
    <scope>NUCLEOTIDE SEQUENCE</scope>
    <source>
        <strain evidence="2">IBT 35673</strain>
    </source>
</reference>
<protein>
    <submittedName>
        <fullName evidence="2">Uncharacterized protein</fullName>
    </submittedName>
</protein>
<proteinExistence type="predicted"/>
<accession>A0A9W9Q8L6</accession>
<reference evidence="2" key="1">
    <citation type="submission" date="2022-12" db="EMBL/GenBank/DDBJ databases">
        <authorList>
            <person name="Petersen C."/>
        </authorList>
    </citation>
    <scope>NUCLEOTIDE SEQUENCE</scope>
    <source>
        <strain evidence="2">IBT 35673</strain>
    </source>
</reference>
<evidence type="ECO:0000256" key="1">
    <source>
        <dbReference type="SAM" id="MobiDB-lite"/>
    </source>
</evidence>
<dbReference type="Proteomes" id="UP001147695">
    <property type="component" value="Unassembled WGS sequence"/>
</dbReference>
<feature type="region of interest" description="Disordered" evidence="1">
    <location>
        <begin position="50"/>
        <end position="129"/>
    </location>
</feature>